<evidence type="ECO:0000256" key="1">
    <source>
        <dbReference type="ARBA" id="ARBA00004651"/>
    </source>
</evidence>
<evidence type="ECO:0000256" key="4">
    <source>
        <dbReference type="ARBA" id="ARBA00022475"/>
    </source>
</evidence>
<dbReference type="GO" id="GO:0033214">
    <property type="term" value="P:siderophore-iron import into cell"/>
    <property type="evidence" value="ECO:0007669"/>
    <property type="project" value="TreeGrafter"/>
</dbReference>
<feature type="transmembrane region" description="Helical" evidence="9">
    <location>
        <begin position="255"/>
        <end position="288"/>
    </location>
</feature>
<evidence type="ECO:0000256" key="3">
    <source>
        <dbReference type="ARBA" id="ARBA00022448"/>
    </source>
</evidence>
<evidence type="ECO:0000256" key="2">
    <source>
        <dbReference type="ARBA" id="ARBA00007935"/>
    </source>
</evidence>
<dbReference type="AlphaFoldDB" id="A0A4R2N779"/>
<proteinExistence type="inferred from homology"/>
<comment type="caution">
    <text evidence="10">The sequence shown here is derived from an EMBL/GenBank/DDBJ whole genome shotgun (WGS) entry which is preliminary data.</text>
</comment>
<feature type="transmembrane region" description="Helical" evidence="9">
    <location>
        <begin position="308"/>
        <end position="341"/>
    </location>
</feature>
<dbReference type="CDD" id="cd06550">
    <property type="entry name" value="TM_ABC_iron-siderophores_like"/>
    <property type="match status" value="1"/>
</dbReference>
<dbReference type="PANTHER" id="PTHR30472">
    <property type="entry name" value="FERRIC ENTEROBACTIN TRANSPORT SYSTEM PERMEASE PROTEIN"/>
    <property type="match status" value="1"/>
</dbReference>
<evidence type="ECO:0000256" key="8">
    <source>
        <dbReference type="SAM" id="MobiDB-lite"/>
    </source>
</evidence>
<evidence type="ECO:0000256" key="5">
    <source>
        <dbReference type="ARBA" id="ARBA00022692"/>
    </source>
</evidence>
<evidence type="ECO:0000313" key="10">
    <source>
        <dbReference type="EMBL" id="TCP16761.1"/>
    </source>
</evidence>
<keyword evidence="7 9" id="KW-0472">Membrane</keyword>
<dbReference type="GO" id="GO:0005886">
    <property type="term" value="C:plasma membrane"/>
    <property type="evidence" value="ECO:0007669"/>
    <property type="project" value="UniProtKB-SubCell"/>
</dbReference>
<dbReference type="OrthoDB" id="9782305at2"/>
<keyword evidence="3" id="KW-0813">Transport</keyword>
<accession>A0A4R2N779</accession>
<dbReference type="InterPro" id="IPR037294">
    <property type="entry name" value="ABC_BtuC-like"/>
</dbReference>
<dbReference type="SUPFAM" id="SSF81345">
    <property type="entry name" value="ABC transporter involved in vitamin B12 uptake, BtuC"/>
    <property type="match status" value="1"/>
</dbReference>
<feature type="transmembrane region" description="Helical" evidence="9">
    <location>
        <begin position="118"/>
        <end position="138"/>
    </location>
</feature>
<keyword evidence="4" id="KW-1003">Cell membrane</keyword>
<feature type="region of interest" description="Disordered" evidence="8">
    <location>
        <begin position="1"/>
        <end position="24"/>
    </location>
</feature>
<comment type="similarity">
    <text evidence="2">Belongs to the binding-protein-dependent transport system permease family. FecCD subfamily.</text>
</comment>
<dbReference type="Gene3D" id="1.10.3470.10">
    <property type="entry name" value="ABC transporter involved in vitamin B12 uptake, BtuC"/>
    <property type="match status" value="1"/>
</dbReference>
<feature type="transmembrane region" description="Helical" evidence="9">
    <location>
        <begin position="380"/>
        <end position="398"/>
    </location>
</feature>
<evidence type="ECO:0000256" key="9">
    <source>
        <dbReference type="SAM" id="Phobius"/>
    </source>
</evidence>
<evidence type="ECO:0000313" key="11">
    <source>
        <dbReference type="Proteomes" id="UP000295182"/>
    </source>
</evidence>
<feature type="transmembrane region" description="Helical" evidence="9">
    <location>
        <begin position="170"/>
        <end position="190"/>
    </location>
</feature>
<dbReference type="InterPro" id="IPR000522">
    <property type="entry name" value="ABC_transptr_permease_BtuC"/>
</dbReference>
<dbReference type="Proteomes" id="UP000295182">
    <property type="component" value="Unassembled WGS sequence"/>
</dbReference>
<keyword evidence="6 9" id="KW-1133">Transmembrane helix</keyword>
<evidence type="ECO:0000256" key="6">
    <source>
        <dbReference type="ARBA" id="ARBA00022989"/>
    </source>
</evidence>
<feature type="transmembrane region" description="Helical" evidence="9">
    <location>
        <begin position="222"/>
        <end position="243"/>
    </location>
</feature>
<keyword evidence="11" id="KW-1185">Reference proteome</keyword>
<name>A0A4R2N779_9BURK</name>
<organism evidence="10 11">
    <name type="scientific">Simplicispira metamorpha</name>
    <dbReference type="NCBI Taxonomy" id="80881"/>
    <lineage>
        <taxon>Bacteria</taxon>
        <taxon>Pseudomonadati</taxon>
        <taxon>Pseudomonadota</taxon>
        <taxon>Betaproteobacteria</taxon>
        <taxon>Burkholderiales</taxon>
        <taxon>Comamonadaceae</taxon>
        <taxon>Simplicispira</taxon>
    </lineage>
</organism>
<dbReference type="GO" id="GO:0022857">
    <property type="term" value="F:transmembrane transporter activity"/>
    <property type="evidence" value="ECO:0007669"/>
    <property type="project" value="InterPro"/>
</dbReference>
<gene>
    <name evidence="10" type="ORF">EV674_11666</name>
</gene>
<sequence>MSQPLSLGEGARAEATSGASAGSGATSCGASARAHLASTGAPGVSVHPVIVRGRWLVWVLLGASALLIPLGTAVGSMGLENLWPWLWPHSADAADPAASAQRAMAWQIVADIRLPRTLGAWMAGALLGLAGAVAQGLFRNPLADPYLLGSASGASLGVAAALALMGGGNALVGGAGAAVAVSVFSSHWLVRLGLTGAAFVGAVLAVLLTLVLARGVQHTLRLLLAGVIVGVVLGAFTSLILLLSPDAMQAMQAFLLGSTGFVGWTSCLLMAGVWLLCLLAALALSRVLDGLALGESTAHSLGLPLAPLRAALVAVLALATGTAVAQTGLIAFVGLAAPHLVRAVAPVAHQRLMVLASLMGAVLLASADLLARGLIAPQELPVGVLTAVLGGGYLLWLMHRRTGAGGL</sequence>
<keyword evidence="5 9" id="KW-0812">Transmembrane</keyword>
<evidence type="ECO:0000256" key="7">
    <source>
        <dbReference type="ARBA" id="ARBA00023136"/>
    </source>
</evidence>
<comment type="subcellular location">
    <subcellularLocation>
        <location evidence="1">Cell membrane</location>
        <topology evidence="1">Multi-pass membrane protein</topology>
    </subcellularLocation>
</comment>
<reference evidence="10 11" key="1">
    <citation type="submission" date="2019-03" db="EMBL/GenBank/DDBJ databases">
        <title>Genomic Encyclopedia of Type Strains, Phase IV (KMG-IV): sequencing the most valuable type-strain genomes for metagenomic binning, comparative biology and taxonomic classification.</title>
        <authorList>
            <person name="Goeker M."/>
        </authorList>
    </citation>
    <scope>NUCLEOTIDE SEQUENCE [LARGE SCALE GENOMIC DNA]</scope>
    <source>
        <strain evidence="10 11">DSM 1837</strain>
    </source>
</reference>
<dbReference type="RefSeq" id="WP_119013325.1">
    <property type="nucleotide sequence ID" value="NZ_QXNC01000015.1"/>
</dbReference>
<protein>
    <submittedName>
        <fullName evidence="10">Iron complex transport system permease protein</fullName>
    </submittedName>
</protein>
<feature type="transmembrane region" description="Helical" evidence="9">
    <location>
        <begin position="197"/>
        <end position="216"/>
    </location>
</feature>
<feature type="transmembrane region" description="Helical" evidence="9">
    <location>
        <begin position="353"/>
        <end position="374"/>
    </location>
</feature>
<dbReference type="EMBL" id="SLXH01000016">
    <property type="protein sequence ID" value="TCP16761.1"/>
    <property type="molecule type" value="Genomic_DNA"/>
</dbReference>
<feature type="compositionally biased region" description="Low complexity" evidence="8">
    <location>
        <begin position="8"/>
        <end position="24"/>
    </location>
</feature>
<feature type="transmembrane region" description="Helical" evidence="9">
    <location>
        <begin position="55"/>
        <end position="79"/>
    </location>
</feature>
<dbReference type="Pfam" id="PF01032">
    <property type="entry name" value="FecCD"/>
    <property type="match status" value="1"/>
</dbReference>
<dbReference type="PANTHER" id="PTHR30472:SF25">
    <property type="entry name" value="ABC TRANSPORTER PERMEASE PROTEIN MJ0876-RELATED"/>
    <property type="match status" value="1"/>
</dbReference>